<dbReference type="Proteomes" id="UP000694892">
    <property type="component" value="Chromosome 7S"/>
</dbReference>
<dbReference type="PANTHER" id="PTHR23123">
    <property type="entry name" value="PHD/F-BOX CONTAINING PROTEIN"/>
    <property type="match status" value="1"/>
</dbReference>
<organism evidence="2 3">
    <name type="scientific">Xenopus laevis</name>
    <name type="common">African clawed frog</name>
    <dbReference type="NCBI Taxonomy" id="8355"/>
    <lineage>
        <taxon>Eukaryota</taxon>
        <taxon>Metazoa</taxon>
        <taxon>Chordata</taxon>
        <taxon>Craniata</taxon>
        <taxon>Vertebrata</taxon>
        <taxon>Euteleostomi</taxon>
        <taxon>Amphibia</taxon>
        <taxon>Batrachia</taxon>
        <taxon>Anura</taxon>
        <taxon>Pipoidea</taxon>
        <taxon>Pipidae</taxon>
        <taxon>Xenopodinae</taxon>
        <taxon>Xenopus</taxon>
        <taxon>Xenopus</taxon>
    </lineage>
</organism>
<gene>
    <name evidence="2" type="ORF">XELAEV_180372452mg</name>
</gene>
<dbReference type="AlphaFoldDB" id="A0A974HAH2"/>
<feature type="non-terminal residue" evidence="2">
    <location>
        <position position="1"/>
    </location>
</feature>
<reference evidence="3" key="1">
    <citation type="journal article" date="2016" name="Nature">
        <title>Genome evolution in the allotetraploid frog Xenopus laevis.</title>
        <authorList>
            <person name="Session A.M."/>
            <person name="Uno Y."/>
            <person name="Kwon T."/>
            <person name="Chapman J.A."/>
            <person name="Toyoda A."/>
            <person name="Takahashi S."/>
            <person name="Fukui A."/>
            <person name="Hikosaka A."/>
            <person name="Suzuki A."/>
            <person name="Kondo M."/>
            <person name="van Heeringen S.J."/>
            <person name="Quigley I."/>
            <person name="Heinz S."/>
            <person name="Ogino H."/>
            <person name="Ochi H."/>
            <person name="Hellsten U."/>
            <person name="Lyons J.B."/>
            <person name="Simakov O."/>
            <person name="Putnam N."/>
            <person name="Stites J."/>
            <person name="Kuroki Y."/>
            <person name="Tanaka T."/>
            <person name="Michiue T."/>
            <person name="Watanabe M."/>
            <person name="Bogdanovic O."/>
            <person name="Lister R."/>
            <person name="Georgiou G."/>
            <person name="Paranjpe S.S."/>
            <person name="van Kruijsbergen I."/>
            <person name="Shu S."/>
            <person name="Carlson J."/>
            <person name="Kinoshita T."/>
            <person name="Ohta Y."/>
            <person name="Mawaribuchi S."/>
            <person name="Jenkins J."/>
            <person name="Grimwood J."/>
            <person name="Schmutz J."/>
            <person name="Mitros T."/>
            <person name="Mozaffari S.V."/>
            <person name="Suzuki Y."/>
            <person name="Haramoto Y."/>
            <person name="Yamamoto T.S."/>
            <person name="Takagi C."/>
            <person name="Heald R."/>
            <person name="Miller K."/>
            <person name="Haudenschild C."/>
            <person name="Kitzman J."/>
            <person name="Nakayama T."/>
            <person name="Izutsu Y."/>
            <person name="Robert J."/>
            <person name="Fortriede J."/>
            <person name="Burns K."/>
            <person name="Lotay V."/>
            <person name="Karimi K."/>
            <person name="Yasuoka Y."/>
            <person name="Dichmann D.S."/>
            <person name="Flajnik M.F."/>
            <person name="Houston D.W."/>
            <person name="Shendure J."/>
            <person name="DuPasquier L."/>
            <person name="Vize P.D."/>
            <person name="Zorn A.M."/>
            <person name="Ito M."/>
            <person name="Marcotte E.M."/>
            <person name="Wallingford J.B."/>
            <person name="Ito Y."/>
            <person name="Asashima M."/>
            <person name="Ueno N."/>
            <person name="Matsuda Y."/>
            <person name="Veenstra G.J."/>
            <person name="Fujiyama A."/>
            <person name="Harland R.M."/>
            <person name="Taira M."/>
            <person name="Rokhsar D.S."/>
        </authorList>
    </citation>
    <scope>NUCLEOTIDE SEQUENCE [LARGE SCALE GENOMIC DNA]</scope>
    <source>
        <strain evidence="3">J</strain>
    </source>
</reference>
<proteinExistence type="predicted"/>
<accession>A0A974HAH2</accession>
<keyword evidence="1" id="KW-0479">Metal-binding</keyword>
<name>A0A974HAH2_XENLA</name>
<dbReference type="Gene3D" id="2.60.120.650">
    <property type="entry name" value="Cupin"/>
    <property type="match status" value="1"/>
</dbReference>
<evidence type="ECO:0000313" key="2">
    <source>
        <dbReference type="EMBL" id="OCT70321.1"/>
    </source>
</evidence>
<feature type="non-terminal residue" evidence="2">
    <location>
        <position position="159"/>
    </location>
</feature>
<protein>
    <submittedName>
        <fullName evidence="2">Uncharacterized protein</fullName>
    </submittedName>
</protein>
<dbReference type="GO" id="GO:0046872">
    <property type="term" value="F:metal ion binding"/>
    <property type="evidence" value="ECO:0007669"/>
    <property type="project" value="UniProtKB-KW"/>
</dbReference>
<dbReference type="SUPFAM" id="SSF51197">
    <property type="entry name" value="Clavaminate synthase-like"/>
    <property type="match status" value="1"/>
</dbReference>
<evidence type="ECO:0000256" key="1">
    <source>
        <dbReference type="ARBA" id="ARBA00022723"/>
    </source>
</evidence>
<dbReference type="InterPro" id="IPR050690">
    <property type="entry name" value="JHDM1_Histone_Demethylase"/>
</dbReference>
<dbReference type="EMBL" id="CM004479">
    <property type="protein sequence ID" value="OCT70321.1"/>
    <property type="molecule type" value="Genomic_DNA"/>
</dbReference>
<sequence>MEEEQLRYSRRLRHILRRRYEDDGISDDEIEGKRTFDLEEKLISNKYNFNFITYMDGKGQTHKLWAAVVLKKMLSLLSLLDILLMPDPSFSVNDVKMFVGSRRIVDVMDVGTQKGTEMTMAQWAKYYETPEEERGKLYNVISLEFSHTKLENLVQRPTT</sequence>
<evidence type="ECO:0000313" key="3">
    <source>
        <dbReference type="Proteomes" id="UP000694892"/>
    </source>
</evidence>